<accession>A0A562Q7Q1</accession>
<organism evidence="1 2">
    <name type="scientific">Pseudomonas duriflava</name>
    <dbReference type="NCBI Taxonomy" id="459528"/>
    <lineage>
        <taxon>Bacteria</taxon>
        <taxon>Pseudomonadati</taxon>
        <taxon>Pseudomonadota</taxon>
        <taxon>Gammaproteobacteria</taxon>
        <taxon>Pseudomonadales</taxon>
        <taxon>Pseudomonadaceae</taxon>
        <taxon>Pseudomonas</taxon>
    </lineage>
</organism>
<keyword evidence="2" id="KW-1185">Reference proteome</keyword>
<gene>
    <name evidence="1" type="ORF">IQ22_03153</name>
</gene>
<dbReference type="Proteomes" id="UP000316905">
    <property type="component" value="Unassembled WGS sequence"/>
</dbReference>
<evidence type="ECO:0000313" key="1">
    <source>
        <dbReference type="EMBL" id="TWI52777.1"/>
    </source>
</evidence>
<sequence length="102" mass="11589">MALHRHSRAKVLISQGLAPLECTFTSRTLDGSIRFVVFDKRGRKVYESDAIQPAVYGNNRALHHFVSETRESIKALGYELGAWKNQLSLELIGSWTSTDRHF</sequence>
<reference evidence="1 2" key="1">
    <citation type="journal article" date="2015" name="Stand. Genomic Sci.">
        <title>Genomic Encyclopedia of Bacterial and Archaeal Type Strains, Phase III: the genomes of soil and plant-associated and newly described type strains.</title>
        <authorList>
            <person name="Whitman W.B."/>
            <person name="Woyke T."/>
            <person name="Klenk H.P."/>
            <person name="Zhou Y."/>
            <person name="Lilburn T.G."/>
            <person name="Beck B.J."/>
            <person name="De Vos P."/>
            <person name="Vandamme P."/>
            <person name="Eisen J.A."/>
            <person name="Garrity G."/>
            <person name="Hugenholtz P."/>
            <person name="Kyrpides N.C."/>
        </authorList>
    </citation>
    <scope>NUCLEOTIDE SEQUENCE [LARGE SCALE GENOMIC DNA]</scope>
    <source>
        <strain evidence="1 2">CGMCC 1.6858</strain>
    </source>
</reference>
<comment type="caution">
    <text evidence="1">The sequence shown here is derived from an EMBL/GenBank/DDBJ whole genome shotgun (WGS) entry which is preliminary data.</text>
</comment>
<proteinExistence type="predicted"/>
<dbReference type="EMBL" id="VLKY01000010">
    <property type="protein sequence ID" value="TWI52777.1"/>
    <property type="molecule type" value="Genomic_DNA"/>
</dbReference>
<protein>
    <submittedName>
        <fullName evidence="1">Uncharacterized protein</fullName>
    </submittedName>
</protein>
<evidence type="ECO:0000313" key="2">
    <source>
        <dbReference type="Proteomes" id="UP000316905"/>
    </source>
</evidence>
<dbReference type="AlphaFoldDB" id="A0A562Q7Q1"/>
<name>A0A562Q7Q1_9PSED</name>